<dbReference type="Proteomes" id="UP000009134">
    <property type="component" value="Plasmid pNL2"/>
</dbReference>
<dbReference type="InterPro" id="IPR025737">
    <property type="entry name" value="FApF"/>
</dbReference>
<dbReference type="RefSeq" id="WP_011906729.1">
    <property type="nucleotide sequence ID" value="NC_009427.1"/>
</dbReference>
<reference evidence="2 3" key="1">
    <citation type="submission" date="2007-04" db="EMBL/GenBank/DDBJ databases">
        <title>Complete sequence of plasmid pNL2 of Novosphingobium aromaticivorans DSM 12444.</title>
        <authorList>
            <consortium name="US DOE Joint Genome Institute"/>
            <person name="Copeland A."/>
            <person name="Lucas S."/>
            <person name="Lapidus A."/>
            <person name="Barry K."/>
            <person name="Detter J.C."/>
            <person name="Glavina del Rio T."/>
            <person name="Hammon N."/>
            <person name="Israni S."/>
            <person name="Dalin E."/>
            <person name="Tice H."/>
            <person name="Pitluck S."/>
            <person name="Chertkov O."/>
            <person name="Han C."/>
            <person name="Thomson S."/>
            <person name="Schmutz J."/>
            <person name="Larimer F."/>
            <person name="Land M."/>
            <person name="Kyrpides N."/>
            <person name="Ivanova N."/>
            <person name="Fredrickson J."/>
            <person name="Romine M.F."/>
            <person name="Richardson P."/>
        </authorList>
    </citation>
    <scope>NUCLEOTIDE SEQUENCE [LARGE SCALE GENOMIC DNA]</scope>
    <source>
        <strain evidence="3">ATCC 700278 / DSM 12444 / CCUG 56034 / CIP 105152 / NBRC 16084 / F199</strain>
        <plasmid evidence="2 3">pNL2</plasmid>
    </source>
</reference>
<feature type="chain" id="PRO_5002676804" evidence="1">
    <location>
        <begin position="22"/>
        <end position="318"/>
    </location>
</feature>
<evidence type="ECO:0000313" key="3">
    <source>
        <dbReference type="Proteomes" id="UP000009134"/>
    </source>
</evidence>
<organism evidence="2 3">
    <name type="scientific">Novosphingobium aromaticivorans (strain ATCC 700278 / DSM 12444 / CCUG 56034 / CIP 105152 / NBRC 16084 / F199)</name>
    <dbReference type="NCBI Taxonomy" id="279238"/>
    <lineage>
        <taxon>Bacteria</taxon>
        <taxon>Pseudomonadati</taxon>
        <taxon>Pseudomonadota</taxon>
        <taxon>Alphaproteobacteria</taxon>
        <taxon>Sphingomonadales</taxon>
        <taxon>Sphingomonadaceae</taxon>
        <taxon>Novosphingobium</taxon>
    </lineage>
</organism>
<protein>
    <submittedName>
        <fullName evidence="2">Protein involved in meta-pathway of phenol degradation-like protein</fullName>
    </submittedName>
</protein>
<keyword evidence="3" id="KW-1185">Reference proteome</keyword>
<dbReference type="eggNOG" id="COG4313">
    <property type="taxonomic scope" value="Bacteria"/>
</dbReference>
<dbReference type="KEGG" id="nar:Saro_3482"/>
<dbReference type="EMBL" id="CP000677">
    <property type="protein sequence ID" value="ABP64342.1"/>
    <property type="molecule type" value="Genomic_DNA"/>
</dbReference>
<keyword evidence="1" id="KW-0732">Signal</keyword>
<name>A4XEI1_NOVAD</name>
<sequence length="318" mass="34130">MRKTIALAAACAAFAGTSARATESGGNVYPLGAEGTLAGALPPPGVYYLGYVQSYSADRFNDVDGKQGFIPAFDVDAQAAVSRVVWVTGRKVLGADLAMHVVAPVVRLDAHIAGVSDRRTGVTDVTVDPLILGWHFTNGLHVLTGVDINVPVGNYSRTSVANISRHHWNVEPVVAVAYYPKNGLQFDLKAMYDINFKNRDAQINALNPTGADYRSGNELHVDFAATKPVHPKVSVGVGGYYYRQTTSDQVDDPAAQATIDALGGFKGEVFAAGPTVRVAAGKAQVIATWQHEFTARYRPQGEKLWIKMILPLASFSRK</sequence>
<proteinExistence type="predicted"/>
<dbReference type="Pfam" id="PF13557">
    <property type="entry name" value="Phenol_MetA_deg"/>
    <property type="match status" value="1"/>
</dbReference>
<dbReference type="HOGENOM" id="CLU_066206_2_0_5"/>
<gene>
    <name evidence="2" type="ordered locus">Saro_3482</name>
</gene>
<evidence type="ECO:0000256" key="1">
    <source>
        <dbReference type="SAM" id="SignalP"/>
    </source>
</evidence>
<evidence type="ECO:0000313" key="2">
    <source>
        <dbReference type="EMBL" id="ABP64342.1"/>
    </source>
</evidence>
<accession>A4XEI1</accession>
<keyword evidence="2" id="KW-0614">Plasmid</keyword>
<geneLocation type="plasmid" evidence="2 3">
    <name>pNL2</name>
</geneLocation>
<feature type="signal peptide" evidence="1">
    <location>
        <begin position="1"/>
        <end position="21"/>
    </location>
</feature>
<dbReference type="AlphaFoldDB" id="A4XEI1"/>